<accession>A0A915B7D1</accession>
<keyword evidence="1" id="KW-1185">Reference proteome</keyword>
<proteinExistence type="predicted"/>
<dbReference type="AlphaFoldDB" id="A0A915B7D1"/>
<name>A0A915B7D1_PARUN</name>
<dbReference type="Proteomes" id="UP000887569">
    <property type="component" value="Unplaced"/>
</dbReference>
<reference evidence="2" key="1">
    <citation type="submission" date="2022-11" db="UniProtKB">
        <authorList>
            <consortium name="WormBaseParasite"/>
        </authorList>
    </citation>
    <scope>IDENTIFICATION</scope>
</reference>
<evidence type="ECO:0000313" key="1">
    <source>
        <dbReference type="Proteomes" id="UP000887569"/>
    </source>
</evidence>
<dbReference type="WBParaSite" id="PgR027_g116_t02">
    <property type="protein sequence ID" value="PgR027_g116_t02"/>
    <property type="gene ID" value="PgR027_g116"/>
</dbReference>
<sequence length="63" mass="7317">MSILQWQVALSYHTHKHTYIHTVPNEDLCIVRLIPTVSLKVNCRLVNCAKEVFEEAKMSLNYS</sequence>
<protein>
    <submittedName>
        <fullName evidence="2">Secreted protein</fullName>
    </submittedName>
</protein>
<evidence type="ECO:0000313" key="2">
    <source>
        <dbReference type="WBParaSite" id="PgR027_g116_t02"/>
    </source>
</evidence>
<organism evidence="1 2">
    <name type="scientific">Parascaris univalens</name>
    <name type="common">Nematode worm</name>
    <dbReference type="NCBI Taxonomy" id="6257"/>
    <lineage>
        <taxon>Eukaryota</taxon>
        <taxon>Metazoa</taxon>
        <taxon>Ecdysozoa</taxon>
        <taxon>Nematoda</taxon>
        <taxon>Chromadorea</taxon>
        <taxon>Rhabditida</taxon>
        <taxon>Spirurina</taxon>
        <taxon>Ascaridomorpha</taxon>
        <taxon>Ascaridoidea</taxon>
        <taxon>Ascarididae</taxon>
        <taxon>Parascaris</taxon>
    </lineage>
</organism>